<organism evidence="1 2">
    <name type="scientific">Tenacibaculum vairaonense</name>
    <dbReference type="NCBI Taxonomy" id="3137860"/>
    <lineage>
        <taxon>Bacteria</taxon>
        <taxon>Pseudomonadati</taxon>
        <taxon>Bacteroidota</taxon>
        <taxon>Flavobacteriia</taxon>
        <taxon>Flavobacteriales</taxon>
        <taxon>Flavobacteriaceae</taxon>
        <taxon>Tenacibaculum</taxon>
    </lineage>
</organism>
<accession>A0ABM9PJ91</accession>
<name>A0ABM9PJ91_9FLAO</name>
<keyword evidence="2" id="KW-1185">Reference proteome</keyword>
<dbReference type="Proteomes" id="UP001497602">
    <property type="component" value="Unassembled WGS sequence"/>
</dbReference>
<gene>
    <name evidence="1" type="ORF">T190115A13A_170056</name>
</gene>
<evidence type="ECO:0000313" key="1">
    <source>
        <dbReference type="EMBL" id="CAL2105633.1"/>
    </source>
</evidence>
<comment type="caution">
    <text evidence="1">The sequence shown here is derived from an EMBL/GenBank/DDBJ whole genome shotgun (WGS) entry which is preliminary data.</text>
</comment>
<dbReference type="EMBL" id="CAXJRC010000008">
    <property type="protein sequence ID" value="CAL2105633.1"/>
    <property type="molecule type" value="Genomic_DNA"/>
</dbReference>
<protein>
    <submittedName>
        <fullName evidence="1">Uncharacterized protein</fullName>
    </submittedName>
</protein>
<evidence type="ECO:0000313" key="2">
    <source>
        <dbReference type="Proteomes" id="UP001497602"/>
    </source>
</evidence>
<proteinExistence type="predicted"/>
<reference evidence="1 2" key="1">
    <citation type="submission" date="2024-05" db="EMBL/GenBank/DDBJ databases">
        <authorList>
            <person name="Duchaud E."/>
        </authorList>
    </citation>
    <scope>NUCLEOTIDE SEQUENCE [LARGE SCALE GENOMIC DNA]</scope>
    <source>
        <strain evidence="1">Ena-SAMPLE-TAB-13-05-2024-13:56:06:370-140305</strain>
    </source>
</reference>
<sequence length="255" mass="29949">MITYSTLKIVNRHLNYDHVTLTNPSPHYYIHIALEIDHSPFPFFLFESKLKKKILKKATLFCSEVLKYSNVIEANVFKALLIPPGKGKYIDENSHKVPIAKFDIALLIKVNSKEALTQLINHQYFKNSLIFFEKNSIHFHYTTAKNIRRIDDVNHAKQGVFLFNYFYAEDVEQNLEVWNYTAGWFEKETKLNNSELMLPLNKNVSNYTVINHCRWDTLIDILPSLLFKKTFKLYVLDNFYTNNVGAMPILYKLIT</sequence>
<dbReference type="RefSeq" id="WP_348737433.1">
    <property type="nucleotide sequence ID" value="NZ_CAXJRC010000008.1"/>
</dbReference>